<dbReference type="CDD" id="cd01184">
    <property type="entry name" value="INT_C_like_1"/>
    <property type="match status" value="1"/>
</dbReference>
<keyword evidence="8" id="KW-1185">Reference proteome</keyword>
<dbReference type="Pfam" id="PF20172">
    <property type="entry name" value="DUF6538"/>
    <property type="match status" value="1"/>
</dbReference>
<feature type="coiled-coil region" evidence="5">
    <location>
        <begin position="137"/>
        <end position="164"/>
    </location>
</feature>
<evidence type="ECO:0000259" key="6">
    <source>
        <dbReference type="Pfam" id="PF20172"/>
    </source>
</evidence>
<evidence type="ECO:0000313" key="7">
    <source>
        <dbReference type="EMBL" id="MCL6729953.1"/>
    </source>
</evidence>
<keyword evidence="2" id="KW-0229">DNA integration</keyword>
<protein>
    <recommendedName>
        <fullName evidence="6">DUF6538 domain-containing protein</fullName>
    </recommendedName>
</protein>
<proteinExistence type="inferred from homology"/>
<reference evidence="7" key="1">
    <citation type="submission" date="2022-05" db="EMBL/GenBank/DDBJ databases">
        <authorList>
            <person name="Jo J.-H."/>
            <person name="Im W.-T."/>
        </authorList>
    </citation>
    <scope>NUCLEOTIDE SEQUENCE</scope>
    <source>
        <strain evidence="7">SE220</strain>
    </source>
</reference>
<keyword evidence="4" id="KW-0233">DNA recombination</keyword>
<dbReference type="Gene3D" id="1.10.150.130">
    <property type="match status" value="1"/>
</dbReference>
<dbReference type="Gene3D" id="1.10.443.10">
    <property type="entry name" value="Intergrase catalytic core"/>
    <property type="match status" value="1"/>
</dbReference>
<evidence type="ECO:0000256" key="4">
    <source>
        <dbReference type="ARBA" id="ARBA00023172"/>
    </source>
</evidence>
<dbReference type="PANTHER" id="PTHR30349">
    <property type="entry name" value="PHAGE INTEGRASE-RELATED"/>
    <property type="match status" value="1"/>
</dbReference>
<sequence>MCTYLDQVGSTYYFRRVVPSELRPYLLTKTGKPRTEFKISLGTKDRADAKRLLPDYVRMTDRLFDEARANLAADAPTEAAPAAPVDGGWLGEFAQEQAEFAARQDAERERRRADRRHYRDEWRERLKYSTARMPQRYAAMKDLIREQEERAAAAEARLAAMQAVAASSPNSTPAEPSGAPVWLDDGIIDGWAAERKPTRKTIQMHRSVADWFYERVGRKPVSQITRQDAFAFKNKLLEEGQNPGNIKMKLSRLRTLLQWATDNGHAETNVAHRVTIKDPQAAKNKRKPFDLQALNAIFGSPVFANGERPAQGRGEAAYWIPLLALFTGARMEELGQLRPVDVVRLTYPDPDDREQSSWFLHLIEVEGDDGPKLKNAASERLVPIHPELERLGFIAFAQAMKDQNQERLFHQLTRGPFGNFTHKWGQWFSTYLRKVCLVSDKRMVFHSFRHTFTDYVRRPDIPEGIQRQLVGHSSKDVHDDYGAGYNLYWLVEAMRLYKVPGLRLPSPPSVQVAA</sequence>
<evidence type="ECO:0000256" key="1">
    <source>
        <dbReference type="ARBA" id="ARBA00008857"/>
    </source>
</evidence>
<dbReference type="InterPro" id="IPR046668">
    <property type="entry name" value="DUF6538"/>
</dbReference>
<organism evidence="7 8">
    <name type="scientific">Sphingomonas hankyongi</name>
    <dbReference type="NCBI Taxonomy" id="2908209"/>
    <lineage>
        <taxon>Bacteria</taxon>
        <taxon>Pseudomonadati</taxon>
        <taxon>Pseudomonadota</taxon>
        <taxon>Alphaproteobacteria</taxon>
        <taxon>Sphingomonadales</taxon>
        <taxon>Sphingomonadaceae</taxon>
        <taxon>Sphingomonas</taxon>
    </lineage>
</organism>
<dbReference type="InterPro" id="IPR011010">
    <property type="entry name" value="DNA_brk_join_enz"/>
</dbReference>
<keyword evidence="5" id="KW-0175">Coiled coil</keyword>
<dbReference type="Proteomes" id="UP001165342">
    <property type="component" value="Unassembled WGS sequence"/>
</dbReference>
<dbReference type="RefSeq" id="WP_249831417.1">
    <property type="nucleotide sequence ID" value="NZ_JAMGBE010000002.1"/>
</dbReference>
<feature type="domain" description="DUF6538" evidence="6">
    <location>
        <begin position="4"/>
        <end position="68"/>
    </location>
</feature>
<comment type="caution">
    <text evidence="7">The sequence shown here is derived from an EMBL/GenBank/DDBJ whole genome shotgun (WGS) entry which is preliminary data.</text>
</comment>
<comment type="similarity">
    <text evidence="1">Belongs to the 'phage' integrase family.</text>
</comment>
<name>A0ABT0S272_9SPHN</name>
<keyword evidence="3" id="KW-0238">DNA-binding</keyword>
<gene>
    <name evidence="7" type="ORF">LZ538_07775</name>
</gene>
<dbReference type="EMBL" id="JAMGBE010000002">
    <property type="protein sequence ID" value="MCL6729953.1"/>
    <property type="molecule type" value="Genomic_DNA"/>
</dbReference>
<dbReference type="SUPFAM" id="SSF56349">
    <property type="entry name" value="DNA breaking-rejoining enzymes"/>
    <property type="match status" value="1"/>
</dbReference>
<evidence type="ECO:0000313" key="8">
    <source>
        <dbReference type="Proteomes" id="UP001165342"/>
    </source>
</evidence>
<dbReference type="InterPro" id="IPR050090">
    <property type="entry name" value="Tyrosine_recombinase_XerCD"/>
</dbReference>
<accession>A0ABT0S272</accession>
<dbReference type="InterPro" id="IPR010998">
    <property type="entry name" value="Integrase_recombinase_N"/>
</dbReference>
<evidence type="ECO:0000256" key="3">
    <source>
        <dbReference type="ARBA" id="ARBA00023125"/>
    </source>
</evidence>
<dbReference type="PANTHER" id="PTHR30349:SF41">
    <property type="entry name" value="INTEGRASE_RECOMBINASE PROTEIN MJ0367-RELATED"/>
    <property type="match status" value="1"/>
</dbReference>
<evidence type="ECO:0000256" key="5">
    <source>
        <dbReference type="SAM" id="Coils"/>
    </source>
</evidence>
<dbReference type="InterPro" id="IPR013762">
    <property type="entry name" value="Integrase-like_cat_sf"/>
</dbReference>
<evidence type="ECO:0000256" key="2">
    <source>
        <dbReference type="ARBA" id="ARBA00022908"/>
    </source>
</evidence>